<dbReference type="EMBL" id="CAJOBG010004617">
    <property type="protein sequence ID" value="CAF4118838.1"/>
    <property type="molecule type" value="Genomic_DNA"/>
</dbReference>
<protein>
    <recommendedName>
        <fullName evidence="4">CCR4-NOT transcription complex subunit 11</fullName>
    </recommendedName>
</protein>
<sequence>MSLSSKDINLILNFLNEDTCGSSLTFEQISAQFQHNISTSDYLRVGNALVLLLQNRDLVPTPQQRLIILFLFNDMYKSEPQSIHMNPFAPVFISILQNNNGENLSTQKHFHWFISPVTQHERWFVKTLINNNNNVKEFLKKTPNQILQTGLPTTKDDSGKDELKEKIQERLQQLPVLVQCHLPAVIDDPEVNYYGFDTLIGGPRHRSNDSRQTIERLLSNNAMEQTIHPEFLRLVPPLHECTIDELVWLSPIDYDSSLFTWDSTLCISNTINHEIRQLMDKAYQGALNLQQQQKLLDELDNDPNLVYHIGLVPSKLPILVENSPLISIQCLLKLISSNQMTEYLSSLLNMDMSLHSMEVVNRLSTSMELPQEFLHLYISTCIKTCEETKDKYLQNRFVRLVSVFIQSLIRNKVIDIRDLFLDIQGFCINFRHIKEAGALFQLVKSYELRNNNNDTTPTAMISTPLTANDE</sequence>
<dbReference type="Proteomes" id="UP000663834">
    <property type="component" value="Unassembled WGS sequence"/>
</dbReference>
<evidence type="ECO:0000256" key="1">
    <source>
        <dbReference type="ARBA" id="ARBA00004123"/>
    </source>
</evidence>
<evidence type="ECO:0000313" key="15">
    <source>
        <dbReference type="EMBL" id="CAF4079700.1"/>
    </source>
</evidence>
<dbReference type="EMBL" id="CAJNOW010021396">
    <property type="protein sequence ID" value="CAF1684080.1"/>
    <property type="molecule type" value="Genomic_DNA"/>
</dbReference>
<evidence type="ECO:0000256" key="8">
    <source>
        <dbReference type="ARBA" id="ARBA00023163"/>
    </source>
</evidence>
<dbReference type="Proteomes" id="UP000663887">
    <property type="component" value="Unassembled WGS sequence"/>
</dbReference>
<keyword evidence="5" id="KW-0963">Cytoplasm</keyword>
<evidence type="ECO:0000313" key="14">
    <source>
        <dbReference type="EMBL" id="CAF2141193.1"/>
    </source>
</evidence>
<evidence type="ECO:0000256" key="5">
    <source>
        <dbReference type="ARBA" id="ARBA00022490"/>
    </source>
</evidence>
<evidence type="ECO:0000313" key="12">
    <source>
        <dbReference type="EMBL" id="CAF2052913.1"/>
    </source>
</evidence>
<comment type="subcellular location">
    <subcellularLocation>
        <location evidence="2">Cytoplasm</location>
    </subcellularLocation>
    <subcellularLocation>
        <location evidence="1">Nucleus</location>
    </subcellularLocation>
</comment>
<comment type="caution">
    <text evidence="12">The sequence shown here is derived from an EMBL/GenBank/DDBJ whole genome shotgun (WGS) entry which is preliminary data.</text>
</comment>
<keyword evidence="7" id="KW-0943">RNA-mediated gene silencing</keyword>
<dbReference type="PANTHER" id="PTHR15975">
    <property type="entry name" value="CCR4-NOT TRANSCRIPTION COMPLEX SUBUNIT 11"/>
    <property type="match status" value="1"/>
</dbReference>
<comment type="similarity">
    <text evidence="3">Belongs to the CNOT11 family.</text>
</comment>
<dbReference type="InterPro" id="IPR019312">
    <property type="entry name" value="CNOT11"/>
</dbReference>
<evidence type="ECO:0000256" key="4">
    <source>
        <dbReference type="ARBA" id="ARBA00014872"/>
    </source>
</evidence>
<dbReference type="EMBL" id="CAJNOV010010841">
    <property type="protein sequence ID" value="CAF1424729.1"/>
    <property type="molecule type" value="Genomic_DNA"/>
</dbReference>
<dbReference type="AlphaFoldDB" id="A0A816PVY0"/>
<dbReference type="GO" id="GO:0031047">
    <property type="term" value="P:regulatory ncRNA-mediated gene silencing"/>
    <property type="evidence" value="ECO:0007669"/>
    <property type="project" value="UniProtKB-KW"/>
</dbReference>
<evidence type="ECO:0000313" key="18">
    <source>
        <dbReference type="Proteomes" id="UP000663866"/>
    </source>
</evidence>
<evidence type="ECO:0000256" key="3">
    <source>
        <dbReference type="ARBA" id="ARBA00008030"/>
    </source>
</evidence>
<dbReference type="GO" id="GO:0030014">
    <property type="term" value="C:CCR4-NOT complex"/>
    <property type="evidence" value="ECO:0007669"/>
    <property type="project" value="InterPro"/>
</dbReference>
<dbReference type="PANTHER" id="PTHR15975:SF0">
    <property type="entry name" value="CCR4-NOT TRANSCRIPTION COMPLEX SUBUNIT 11"/>
    <property type="match status" value="1"/>
</dbReference>
<dbReference type="GO" id="GO:0005634">
    <property type="term" value="C:nucleus"/>
    <property type="evidence" value="ECO:0007669"/>
    <property type="project" value="UniProtKB-SubCell"/>
</dbReference>
<keyword evidence="9" id="KW-0539">Nucleus</keyword>
<organism evidence="12 17">
    <name type="scientific">Rotaria magnacalcarata</name>
    <dbReference type="NCBI Taxonomy" id="392030"/>
    <lineage>
        <taxon>Eukaryota</taxon>
        <taxon>Metazoa</taxon>
        <taxon>Spiralia</taxon>
        <taxon>Gnathifera</taxon>
        <taxon>Rotifera</taxon>
        <taxon>Eurotatoria</taxon>
        <taxon>Bdelloidea</taxon>
        <taxon>Philodinida</taxon>
        <taxon>Philodinidae</taxon>
        <taxon>Rotaria</taxon>
    </lineage>
</organism>
<evidence type="ECO:0000313" key="10">
    <source>
        <dbReference type="EMBL" id="CAF1424729.1"/>
    </source>
</evidence>
<dbReference type="Proteomes" id="UP000663856">
    <property type="component" value="Unassembled WGS sequence"/>
</dbReference>
<evidence type="ECO:0000256" key="2">
    <source>
        <dbReference type="ARBA" id="ARBA00004496"/>
    </source>
</evidence>
<dbReference type="EMBL" id="CAJNRE010006145">
    <property type="protein sequence ID" value="CAF2052913.1"/>
    <property type="molecule type" value="Genomic_DNA"/>
</dbReference>
<accession>A0A816PVY0</accession>
<keyword evidence="18" id="KW-1185">Reference proteome</keyword>
<dbReference type="OrthoDB" id="10265389at2759"/>
<dbReference type="EMBL" id="CAJOBF010003207">
    <property type="protein sequence ID" value="CAF4079700.1"/>
    <property type="molecule type" value="Genomic_DNA"/>
</dbReference>
<dbReference type="EMBL" id="CAJNRG010011350">
    <property type="protein sequence ID" value="CAF2131204.1"/>
    <property type="molecule type" value="Genomic_DNA"/>
</dbReference>
<dbReference type="EMBL" id="CAJNRF010012452">
    <property type="protein sequence ID" value="CAF2141193.1"/>
    <property type="molecule type" value="Genomic_DNA"/>
</dbReference>
<reference evidence="12" key="1">
    <citation type="submission" date="2021-02" db="EMBL/GenBank/DDBJ databases">
        <authorList>
            <person name="Nowell W R."/>
        </authorList>
    </citation>
    <scope>NUCLEOTIDE SEQUENCE</scope>
</reference>
<evidence type="ECO:0000256" key="6">
    <source>
        <dbReference type="ARBA" id="ARBA00023015"/>
    </source>
</evidence>
<dbReference type="Proteomes" id="UP000663842">
    <property type="component" value="Unassembled WGS sequence"/>
</dbReference>
<gene>
    <name evidence="10" type="ORF">CJN711_LOCUS23215</name>
    <name evidence="11" type="ORF">KQP761_LOCUS37807</name>
    <name evidence="12" type="ORF">MBJ925_LOCUS13412</name>
    <name evidence="16" type="ORF">OVN521_LOCUS21857</name>
    <name evidence="15" type="ORF">UXM345_LOCUS20977</name>
    <name evidence="14" type="ORF">WKI299_LOCUS28408</name>
    <name evidence="13" type="ORF">XDN619_LOCUS24744</name>
</gene>
<dbReference type="Pfam" id="PF10155">
    <property type="entry name" value="CNOT11"/>
    <property type="match status" value="1"/>
</dbReference>
<proteinExistence type="inferred from homology"/>
<evidence type="ECO:0000313" key="16">
    <source>
        <dbReference type="EMBL" id="CAF4118838.1"/>
    </source>
</evidence>
<dbReference type="Proteomes" id="UP000663824">
    <property type="component" value="Unassembled WGS sequence"/>
</dbReference>
<evidence type="ECO:0000313" key="11">
    <source>
        <dbReference type="EMBL" id="CAF1684080.1"/>
    </source>
</evidence>
<evidence type="ECO:0000313" key="13">
    <source>
        <dbReference type="EMBL" id="CAF2131204.1"/>
    </source>
</evidence>
<evidence type="ECO:0000256" key="9">
    <source>
        <dbReference type="ARBA" id="ARBA00023242"/>
    </source>
</evidence>
<dbReference type="GO" id="GO:0005737">
    <property type="term" value="C:cytoplasm"/>
    <property type="evidence" value="ECO:0007669"/>
    <property type="project" value="UniProtKB-SubCell"/>
</dbReference>
<keyword evidence="8" id="KW-0804">Transcription</keyword>
<dbReference type="Proteomes" id="UP000663866">
    <property type="component" value="Unassembled WGS sequence"/>
</dbReference>
<evidence type="ECO:0000256" key="7">
    <source>
        <dbReference type="ARBA" id="ARBA00023158"/>
    </source>
</evidence>
<name>A0A816PVY0_9BILA</name>
<evidence type="ECO:0000313" key="17">
    <source>
        <dbReference type="Proteomes" id="UP000663824"/>
    </source>
</evidence>
<dbReference type="Proteomes" id="UP000663855">
    <property type="component" value="Unassembled WGS sequence"/>
</dbReference>
<keyword evidence="6" id="KW-0805">Transcription regulation</keyword>